<feature type="region of interest" description="Disordered" evidence="3">
    <location>
        <begin position="385"/>
        <end position="404"/>
    </location>
</feature>
<feature type="region of interest" description="Disordered" evidence="3">
    <location>
        <begin position="720"/>
        <end position="770"/>
    </location>
</feature>
<keyword evidence="4" id="KW-1185">Reference proteome</keyword>
<feature type="compositionally biased region" description="Low complexity" evidence="3">
    <location>
        <begin position="725"/>
        <end position="745"/>
    </location>
</feature>
<protein>
    <submittedName>
        <fullName evidence="5">IQ domain-containing protein E-like</fullName>
    </submittedName>
</protein>
<dbReference type="SMART" id="SM00015">
    <property type="entry name" value="IQ"/>
    <property type="match status" value="5"/>
</dbReference>
<feature type="region of interest" description="Disordered" evidence="3">
    <location>
        <begin position="294"/>
        <end position="316"/>
    </location>
</feature>
<feature type="region of interest" description="Disordered" evidence="3">
    <location>
        <begin position="1"/>
        <end position="101"/>
    </location>
</feature>
<feature type="compositionally biased region" description="Basic and acidic residues" evidence="3">
    <location>
        <begin position="70"/>
        <end position="84"/>
    </location>
</feature>
<dbReference type="PANTHER" id="PTHR22590">
    <property type="entry name" value="MYOSIN MOTOR DOMAIN-CONTAINING PROTEIN"/>
    <property type="match status" value="1"/>
</dbReference>
<keyword evidence="2" id="KW-0175">Coiled coil</keyword>
<dbReference type="PANTHER" id="PTHR22590:SF3">
    <property type="entry name" value="IQ DOMAIN-CONTAINING PROTEIN E"/>
    <property type="match status" value="1"/>
</dbReference>
<name>A0A1S3I136_LINAN</name>
<dbReference type="KEGG" id="lak:106159708"/>
<evidence type="ECO:0000256" key="1">
    <source>
        <dbReference type="ARBA" id="ARBA00022737"/>
    </source>
</evidence>
<dbReference type="Gene3D" id="1.20.5.190">
    <property type="match status" value="2"/>
</dbReference>
<feature type="region of interest" description="Disordered" evidence="3">
    <location>
        <begin position="468"/>
        <end position="537"/>
    </location>
</feature>
<reference evidence="5" key="1">
    <citation type="submission" date="2025-08" db="UniProtKB">
        <authorList>
            <consortium name="RefSeq"/>
        </authorList>
    </citation>
    <scope>IDENTIFICATION</scope>
    <source>
        <tissue evidence="5">Gonads</tissue>
    </source>
</reference>
<evidence type="ECO:0000313" key="4">
    <source>
        <dbReference type="Proteomes" id="UP000085678"/>
    </source>
</evidence>
<dbReference type="InterPro" id="IPR052318">
    <property type="entry name" value="CellDiv_DevSignal_Domain"/>
</dbReference>
<dbReference type="OrthoDB" id="2136082at2759"/>
<feature type="compositionally biased region" description="Polar residues" evidence="3">
    <location>
        <begin position="389"/>
        <end position="404"/>
    </location>
</feature>
<feature type="coiled-coil region" evidence="2">
    <location>
        <begin position="185"/>
        <end position="212"/>
    </location>
</feature>
<dbReference type="AlphaFoldDB" id="A0A1S3I136"/>
<organism evidence="4 5">
    <name type="scientific">Lingula anatina</name>
    <name type="common">Brachiopod</name>
    <name type="synonym">Lingula unguis</name>
    <dbReference type="NCBI Taxonomy" id="7574"/>
    <lineage>
        <taxon>Eukaryota</taxon>
        <taxon>Metazoa</taxon>
        <taxon>Spiralia</taxon>
        <taxon>Lophotrochozoa</taxon>
        <taxon>Brachiopoda</taxon>
        <taxon>Linguliformea</taxon>
        <taxon>Lingulata</taxon>
        <taxon>Lingulida</taxon>
        <taxon>Linguloidea</taxon>
        <taxon>Lingulidae</taxon>
        <taxon>Lingula</taxon>
    </lineage>
</organism>
<dbReference type="InParanoid" id="A0A1S3I136"/>
<feature type="region of interest" description="Disordered" evidence="3">
    <location>
        <begin position="145"/>
        <end position="168"/>
    </location>
</feature>
<dbReference type="PROSITE" id="PS50096">
    <property type="entry name" value="IQ"/>
    <property type="match status" value="4"/>
</dbReference>
<feature type="compositionally biased region" description="Basic and acidic residues" evidence="3">
    <location>
        <begin position="510"/>
        <end position="531"/>
    </location>
</feature>
<dbReference type="GeneID" id="106159708"/>
<dbReference type="STRING" id="7574.A0A1S3I136"/>
<proteinExistence type="predicted"/>
<sequence length="770" mass="89118">MPYDEKDYSDDFQSDEEDTEIARITGRPPLNTAHAPTKHKKTSQLVPSVSRMRRGGSPSKGRTGSAPQKNVREMWLDTVKKRTGDMASGKNKGHLGKRSPMEYWTDTLRKSGAVKDNSSMTFRDRHVADRDMAYLSTSHYMRQMAGTEKPRPGGGDPTARAAKGTPAYKTPEEYYDEILELRKQIAAISSENSTQKARVRRLEEDNLKKEREIETLLDPSKSEEMRRTLGDRKPDTGAVIHSMKQKVLKLEQQLRDKESNLTKLQADLKTTKVEELRLQMEAFYQEVVRLQNTRAAPATQQSSQSSKPGKENPSKIKALNDTILRMNEKNVKLQTENRTLKEDLEKMLEEQSQLKEKQADYEDMNKKQLMNAITKLEKRLEKTEVETASVKSETSTNNKGTVNTKGKITLEGSLAERLDQLDQRETELLEELEKQRNIIKRLKEDRQHYRQQADDREKEIKTLRKEIEALQSEVGKPRSIAGSRPSSGRPKISPRLSRRDSVESTASSRARREKEKEELDRKVQDFQEQRAAKSIQKGWKGFKTRKALEEEEEARKREELIESFRKSRAAKTIQKEWRDHHRKVVIDEEKRKAQVEKFREQRAARRIQKGWLDYQQIKIEREDDEAAETIQSALRGHSNRRKQLRRYRDEEEDEENIEEEVDEDEEETEDEDVMLIQSTLRGHKTRKDQLRNSALKQEEAETDEAALLIQSAARGHLARKYNLQTSLRSRPGSTRTSPRSSRPSSAKASPHVSRRSSAQSRRLSKITLFM</sequence>
<dbReference type="InterPro" id="IPR000048">
    <property type="entry name" value="IQ_motif_EF-hand-BS"/>
</dbReference>
<keyword evidence="1" id="KW-0677">Repeat</keyword>
<dbReference type="Pfam" id="PF00612">
    <property type="entry name" value="IQ"/>
    <property type="match status" value="3"/>
</dbReference>
<feature type="compositionally biased region" description="Acidic residues" evidence="3">
    <location>
        <begin position="7"/>
        <end position="19"/>
    </location>
</feature>
<accession>A0A1S3I136</accession>
<gene>
    <name evidence="5" type="primary">LOC106159708</name>
</gene>
<evidence type="ECO:0000256" key="2">
    <source>
        <dbReference type="SAM" id="Coils"/>
    </source>
</evidence>
<dbReference type="Proteomes" id="UP000085678">
    <property type="component" value="Unplaced"/>
</dbReference>
<evidence type="ECO:0000256" key="3">
    <source>
        <dbReference type="SAM" id="MobiDB-lite"/>
    </source>
</evidence>
<feature type="compositionally biased region" description="Acidic residues" evidence="3">
    <location>
        <begin position="650"/>
        <end position="673"/>
    </location>
</feature>
<dbReference type="RefSeq" id="XP_013391541.1">
    <property type="nucleotide sequence ID" value="XM_013536087.1"/>
</dbReference>
<feature type="region of interest" description="Disordered" evidence="3">
    <location>
        <begin position="637"/>
        <end position="702"/>
    </location>
</feature>
<evidence type="ECO:0000313" key="5">
    <source>
        <dbReference type="RefSeq" id="XP_013391541.1"/>
    </source>
</evidence>